<dbReference type="Gene3D" id="1.20.1110.10">
    <property type="entry name" value="Calcium-transporting ATPase, transmembrane domain"/>
    <property type="match status" value="1"/>
</dbReference>
<keyword evidence="3" id="KW-1185">Reference proteome</keyword>
<gene>
    <name evidence="2" type="ORF">V8G54_011988</name>
</gene>
<dbReference type="Gene3D" id="3.40.1110.10">
    <property type="entry name" value="Calcium-transporting ATPase, cytoplasmic domain N"/>
    <property type="match status" value="1"/>
</dbReference>
<proteinExistence type="predicted"/>
<dbReference type="PANTHER" id="PTHR42861">
    <property type="entry name" value="CALCIUM-TRANSPORTING ATPASE"/>
    <property type="match status" value="1"/>
</dbReference>
<name>A0AAQ3NTB9_VIGMU</name>
<accession>A0AAQ3NTB9</accession>
<dbReference type="Gene3D" id="3.40.50.1000">
    <property type="entry name" value="HAD superfamily/HAD-like"/>
    <property type="match status" value="1"/>
</dbReference>
<dbReference type="InterPro" id="IPR023214">
    <property type="entry name" value="HAD_sf"/>
</dbReference>
<dbReference type="Gene3D" id="6.10.140.890">
    <property type="match status" value="1"/>
</dbReference>
<dbReference type="GO" id="GO:0000166">
    <property type="term" value="F:nucleotide binding"/>
    <property type="evidence" value="ECO:0007669"/>
    <property type="project" value="InterPro"/>
</dbReference>
<reference evidence="2 3" key="1">
    <citation type="journal article" date="2023" name="Life. Sci Alliance">
        <title>Evolutionary insights into 3D genome organization and epigenetic landscape of Vigna mungo.</title>
        <authorList>
            <person name="Junaid A."/>
            <person name="Singh B."/>
            <person name="Bhatia S."/>
        </authorList>
    </citation>
    <scope>NUCLEOTIDE SEQUENCE [LARGE SCALE GENOMIC DNA]</scope>
    <source>
        <strain evidence="2">Urdbean</strain>
    </source>
</reference>
<evidence type="ECO:0000256" key="1">
    <source>
        <dbReference type="ARBA" id="ARBA00022842"/>
    </source>
</evidence>
<organism evidence="2 3">
    <name type="scientific">Vigna mungo</name>
    <name type="common">Black gram</name>
    <name type="synonym">Phaseolus mungo</name>
    <dbReference type="NCBI Taxonomy" id="3915"/>
    <lineage>
        <taxon>Eukaryota</taxon>
        <taxon>Viridiplantae</taxon>
        <taxon>Streptophyta</taxon>
        <taxon>Embryophyta</taxon>
        <taxon>Tracheophyta</taxon>
        <taxon>Spermatophyta</taxon>
        <taxon>Magnoliopsida</taxon>
        <taxon>eudicotyledons</taxon>
        <taxon>Gunneridae</taxon>
        <taxon>Pentapetalae</taxon>
        <taxon>rosids</taxon>
        <taxon>fabids</taxon>
        <taxon>Fabales</taxon>
        <taxon>Fabaceae</taxon>
        <taxon>Papilionoideae</taxon>
        <taxon>50 kb inversion clade</taxon>
        <taxon>NPAAA clade</taxon>
        <taxon>indigoferoid/millettioid clade</taxon>
        <taxon>Phaseoleae</taxon>
        <taxon>Vigna</taxon>
    </lineage>
</organism>
<sequence length="238" mass="26760">MLHASNNVISQPASHRLSQQGAITKRMTVIEEIARMDVLCSDKTSTLTLNKLSVDKNIFQVFVENVDSDMVILMAARAARQENQDAIDGAIVSMLAYPNEARAGIKEVPFLPFNPTHKRTAVTYLDVAGKMHRVSKGALEQVVHNPKAREAAWATEHRTLHGLHSVDPKGFTDKHTFREINTLAEEARTRAEIPRLRELHILKGRVESFFLTETLKITNRFDLKAVNETFNTNVLILP</sequence>
<evidence type="ECO:0000313" key="3">
    <source>
        <dbReference type="Proteomes" id="UP001374535"/>
    </source>
</evidence>
<dbReference type="Proteomes" id="UP001374535">
    <property type="component" value="Chromosome 4"/>
</dbReference>
<dbReference type="InterPro" id="IPR023299">
    <property type="entry name" value="ATPase_P-typ_cyto_dom_N"/>
</dbReference>
<dbReference type="EMBL" id="CP144697">
    <property type="protein sequence ID" value="WVZ14422.1"/>
    <property type="molecule type" value="Genomic_DNA"/>
</dbReference>
<protein>
    <submittedName>
        <fullName evidence="2">Uncharacterized protein</fullName>
    </submittedName>
</protein>
<dbReference type="SUPFAM" id="SSF81660">
    <property type="entry name" value="Metal cation-transporting ATPase, ATP-binding domain N"/>
    <property type="match status" value="1"/>
</dbReference>
<evidence type="ECO:0000313" key="2">
    <source>
        <dbReference type="EMBL" id="WVZ14422.1"/>
    </source>
</evidence>
<dbReference type="AlphaFoldDB" id="A0AAQ3NTB9"/>
<keyword evidence="1" id="KW-0460">Magnesium</keyword>